<sequence>MKTVAIFCGANTGLNPQFVEDTKVLVEELVKNNWRIVYGGGNIGLMGVVADEVLRLGGEIIGVIPENLVVHEVAHRGVEEMHIVKNMLDRKGLIAQLSDAYIALPGGIGTLDEIYEFWVAQKLGERFKPFGILDTHQFYTPFKQLSEQMIAEGFLKASDYERLNFVEEPLKLVSLLENALQ</sequence>
<gene>
    <name evidence="4" type="ORF">BC781_104136</name>
</gene>
<dbReference type="NCBIfam" id="TIGR00730">
    <property type="entry name" value="Rossman fold protein, TIGR00730 family"/>
    <property type="match status" value="1"/>
</dbReference>
<dbReference type="Gene3D" id="3.40.50.450">
    <property type="match status" value="1"/>
</dbReference>
<keyword evidence="5" id="KW-1185">Reference proteome</keyword>
<evidence type="ECO:0000256" key="3">
    <source>
        <dbReference type="RuleBase" id="RU363015"/>
    </source>
</evidence>
<protein>
    <recommendedName>
        <fullName evidence="3">Cytokinin riboside 5'-monophosphate phosphoribohydrolase</fullName>
        <ecNumber evidence="3">3.2.2.n1</ecNumber>
    </recommendedName>
</protein>
<dbReference type="PANTHER" id="PTHR31223:SF70">
    <property type="entry name" value="LOG FAMILY PROTEIN YJL055W"/>
    <property type="match status" value="1"/>
</dbReference>
<dbReference type="PANTHER" id="PTHR31223">
    <property type="entry name" value="LOG FAMILY PROTEIN YJL055W"/>
    <property type="match status" value="1"/>
</dbReference>
<dbReference type="AlphaFoldDB" id="A0A315Z804"/>
<name>A0A315Z804_SEDFL</name>
<comment type="similarity">
    <text evidence="2 3">Belongs to the LOG family.</text>
</comment>
<reference evidence="4 5" key="1">
    <citation type="submission" date="2018-03" db="EMBL/GenBank/DDBJ databases">
        <title>Genomic Encyclopedia of Archaeal and Bacterial Type Strains, Phase II (KMG-II): from individual species to whole genera.</title>
        <authorList>
            <person name="Goeker M."/>
        </authorList>
    </citation>
    <scope>NUCLEOTIDE SEQUENCE [LARGE SCALE GENOMIC DNA]</scope>
    <source>
        <strain evidence="4 5">DSM 28229</strain>
    </source>
</reference>
<dbReference type="GO" id="GO:0009691">
    <property type="term" value="P:cytokinin biosynthetic process"/>
    <property type="evidence" value="ECO:0007669"/>
    <property type="project" value="UniProtKB-UniRule"/>
</dbReference>
<evidence type="ECO:0000313" key="5">
    <source>
        <dbReference type="Proteomes" id="UP000245535"/>
    </source>
</evidence>
<dbReference type="EMBL" id="QGDO01000004">
    <property type="protein sequence ID" value="PWJ40876.1"/>
    <property type="molecule type" value="Genomic_DNA"/>
</dbReference>
<dbReference type="GO" id="GO:0008714">
    <property type="term" value="F:AMP nucleosidase activity"/>
    <property type="evidence" value="ECO:0007669"/>
    <property type="project" value="UniProtKB-EC"/>
</dbReference>
<dbReference type="OrthoDB" id="9801098at2"/>
<keyword evidence="3" id="KW-0378">Hydrolase</keyword>
<organism evidence="4 5">
    <name type="scientific">Sediminitomix flava</name>
    <dbReference type="NCBI Taxonomy" id="379075"/>
    <lineage>
        <taxon>Bacteria</taxon>
        <taxon>Pseudomonadati</taxon>
        <taxon>Bacteroidota</taxon>
        <taxon>Cytophagia</taxon>
        <taxon>Cytophagales</taxon>
        <taxon>Flammeovirgaceae</taxon>
        <taxon>Sediminitomix</taxon>
    </lineage>
</organism>
<dbReference type="SUPFAM" id="SSF102405">
    <property type="entry name" value="MCP/YpsA-like"/>
    <property type="match status" value="1"/>
</dbReference>
<dbReference type="Proteomes" id="UP000245535">
    <property type="component" value="Unassembled WGS sequence"/>
</dbReference>
<evidence type="ECO:0000313" key="4">
    <source>
        <dbReference type="EMBL" id="PWJ40876.1"/>
    </source>
</evidence>
<keyword evidence="3" id="KW-0203">Cytokinin biosynthesis</keyword>
<dbReference type="GO" id="GO:0005829">
    <property type="term" value="C:cytosol"/>
    <property type="evidence" value="ECO:0007669"/>
    <property type="project" value="TreeGrafter"/>
</dbReference>
<dbReference type="InterPro" id="IPR005269">
    <property type="entry name" value="LOG"/>
</dbReference>
<comment type="catalytic activity">
    <reaction evidence="1">
        <text>AMP + H2O = D-ribose 5-phosphate + adenine</text>
        <dbReference type="Rhea" id="RHEA:20129"/>
        <dbReference type="ChEBI" id="CHEBI:15377"/>
        <dbReference type="ChEBI" id="CHEBI:16708"/>
        <dbReference type="ChEBI" id="CHEBI:78346"/>
        <dbReference type="ChEBI" id="CHEBI:456215"/>
        <dbReference type="EC" id="3.2.2.4"/>
    </reaction>
</comment>
<evidence type="ECO:0000256" key="1">
    <source>
        <dbReference type="ARBA" id="ARBA00000274"/>
    </source>
</evidence>
<dbReference type="InterPro" id="IPR031100">
    <property type="entry name" value="LOG_fam"/>
</dbReference>
<accession>A0A315Z804</accession>
<proteinExistence type="inferred from homology"/>
<dbReference type="Pfam" id="PF03641">
    <property type="entry name" value="Lysine_decarbox"/>
    <property type="match status" value="1"/>
</dbReference>
<evidence type="ECO:0000256" key="2">
    <source>
        <dbReference type="ARBA" id="ARBA00006763"/>
    </source>
</evidence>
<comment type="caution">
    <text evidence="4">The sequence shown here is derived from an EMBL/GenBank/DDBJ whole genome shotgun (WGS) entry which is preliminary data.</text>
</comment>
<dbReference type="EC" id="3.2.2.n1" evidence="3"/>
<dbReference type="RefSeq" id="WP_109619703.1">
    <property type="nucleotide sequence ID" value="NZ_QGDO01000004.1"/>
</dbReference>